<accession>A0A917B3A4</accession>
<feature type="transmembrane region" description="Helical" evidence="11">
    <location>
        <begin position="115"/>
        <end position="136"/>
    </location>
</feature>
<evidence type="ECO:0000256" key="11">
    <source>
        <dbReference type="RuleBase" id="RU363032"/>
    </source>
</evidence>
<evidence type="ECO:0000313" key="15">
    <source>
        <dbReference type="Proteomes" id="UP000598775"/>
    </source>
</evidence>
<feature type="transmembrane region" description="Helical" evidence="11">
    <location>
        <begin position="200"/>
        <end position="223"/>
    </location>
</feature>
<dbReference type="CDD" id="cd06261">
    <property type="entry name" value="TM_PBP2"/>
    <property type="match status" value="1"/>
</dbReference>
<evidence type="ECO:0000256" key="7">
    <source>
        <dbReference type="ARBA" id="ARBA00022741"/>
    </source>
</evidence>
<gene>
    <name evidence="14" type="ORF">GCM10011399_06850</name>
</gene>
<feature type="transmembrane region" description="Helical" evidence="11">
    <location>
        <begin position="142"/>
        <end position="161"/>
    </location>
</feature>
<evidence type="ECO:0000256" key="2">
    <source>
        <dbReference type="ARBA" id="ARBA00004202"/>
    </source>
</evidence>
<comment type="subcellular location">
    <subcellularLocation>
        <location evidence="11">Cell membrane</location>
        <topology evidence="11">Multi-pass membrane protein</topology>
    </subcellularLocation>
    <subcellularLocation>
        <location evidence="2">Cell membrane</location>
        <topology evidence="2">Peripheral membrane protein</topology>
    </subcellularLocation>
    <subcellularLocation>
        <location evidence="1">Membrane</location>
        <topology evidence="1">Multi-pass membrane protein</topology>
    </subcellularLocation>
</comment>
<dbReference type="InterPro" id="IPR013563">
    <property type="entry name" value="Oligopep_ABC_C"/>
</dbReference>
<evidence type="ECO:0000256" key="1">
    <source>
        <dbReference type="ARBA" id="ARBA00004141"/>
    </source>
</evidence>
<feature type="domain" description="ABC transporter" evidence="12">
    <location>
        <begin position="328"/>
        <end position="577"/>
    </location>
</feature>
<organism evidence="14 15">
    <name type="scientific">Subtercola lobariae</name>
    <dbReference type="NCBI Taxonomy" id="1588641"/>
    <lineage>
        <taxon>Bacteria</taxon>
        <taxon>Bacillati</taxon>
        <taxon>Actinomycetota</taxon>
        <taxon>Actinomycetes</taxon>
        <taxon>Micrococcales</taxon>
        <taxon>Microbacteriaceae</taxon>
        <taxon>Subtercola</taxon>
    </lineage>
</organism>
<dbReference type="AlphaFoldDB" id="A0A917B3A4"/>
<protein>
    <submittedName>
        <fullName evidence="14">Dipeptide/oligopeptide/nickel ABC transporter ATP-binding protein</fullName>
    </submittedName>
</protein>
<dbReference type="NCBIfam" id="TIGR01727">
    <property type="entry name" value="oligo_HPY"/>
    <property type="match status" value="1"/>
</dbReference>
<dbReference type="InterPro" id="IPR035906">
    <property type="entry name" value="MetI-like_sf"/>
</dbReference>
<dbReference type="InterPro" id="IPR050388">
    <property type="entry name" value="ABC_Ni/Peptide_Import"/>
</dbReference>
<dbReference type="Pfam" id="PF08352">
    <property type="entry name" value="oligo_HPY"/>
    <property type="match status" value="1"/>
</dbReference>
<reference evidence="14 15" key="1">
    <citation type="journal article" date="2014" name="Int. J. Syst. Evol. Microbiol.">
        <title>Complete genome sequence of Corynebacterium casei LMG S-19264T (=DSM 44701T), isolated from a smear-ripened cheese.</title>
        <authorList>
            <consortium name="US DOE Joint Genome Institute (JGI-PGF)"/>
            <person name="Walter F."/>
            <person name="Albersmeier A."/>
            <person name="Kalinowski J."/>
            <person name="Ruckert C."/>
        </authorList>
    </citation>
    <scope>NUCLEOTIDE SEQUENCE [LARGE SCALE GENOMIC DNA]</scope>
    <source>
        <strain evidence="14 15">CGMCC 1.12976</strain>
    </source>
</reference>
<dbReference type="FunFam" id="3.40.50.300:FF:000016">
    <property type="entry name" value="Oligopeptide ABC transporter ATP-binding component"/>
    <property type="match status" value="1"/>
</dbReference>
<dbReference type="PROSITE" id="PS00211">
    <property type="entry name" value="ABC_TRANSPORTER_1"/>
    <property type="match status" value="1"/>
</dbReference>
<evidence type="ECO:0000256" key="3">
    <source>
        <dbReference type="ARBA" id="ARBA00005417"/>
    </source>
</evidence>
<dbReference type="EMBL" id="BMGP01000001">
    <property type="protein sequence ID" value="GGF15656.1"/>
    <property type="molecule type" value="Genomic_DNA"/>
</dbReference>
<dbReference type="PANTHER" id="PTHR43297">
    <property type="entry name" value="OLIGOPEPTIDE TRANSPORT ATP-BINDING PROTEIN APPD"/>
    <property type="match status" value="1"/>
</dbReference>
<evidence type="ECO:0000256" key="8">
    <source>
        <dbReference type="ARBA" id="ARBA00022840"/>
    </source>
</evidence>
<feature type="transmembrane region" description="Helical" evidence="11">
    <location>
        <begin position="81"/>
        <end position="103"/>
    </location>
</feature>
<keyword evidence="7" id="KW-0547">Nucleotide-binding</keyword>
<dbReference type="GO" id="GO:0016887">
    <property type="term" value="F:ATP hydrolysis activity"/>
    <property type="evidence" value="ECO:0007669"/>
    <property type="project" value="InterPro"/>
</dbReference>
<dbReference type="GO" id="GO:0005524">
    <property type="term" value="F:ATP binding"/>
    <property type="evidence" value="ECO:0007669"/>
    <property type="project" value="UniProtKB-KW"/>
</dbReference>
<proteinExistence type="inferred from homology"/>
<evidence type="ECO:0000256" key="10">
    <source>
        <dbReference type="ARBA" id="ARBA00023136"/>
    </source>
</evidence>
<dbReference type="RefSeq" id="WP_188673667.1">
    <property type="nucleotide sequence ID" value="NZ_BMGP01000001.1"/>
</dbReference>
<evidence type="ECO:0000256" key="5">
    <source>
        <dbReference type="ARBA" id="ARBA00022475"/>
    </source>
</evidence>
<sequence length="704" mass="74413">MTTRRGTVFRTLITNPVSILALIWLAIVIIGMLIVIPLISRYSPTEQDLAATLQLPSAAHLLGTDSLGRDILARLAWGSRVTITGVVIVAVIANVIGATMGLIAGHFRSGLDATFTAFADMLQSIPALVVLLSVAAVTSRNVTVVMVVLGVLMSAGAYRVFRASTLNIRGELFITAARTSGLREGQIMVRHELPRLLGQLVIQSSIIASLAIVVQVGLGFLGIDAAPPNPSWGGMIKEASTSIYTNIWPLIPTSAVVVLTILAFSTLGDVAQRAVLGRRRHNGLSRAKISRSVAKTAARASGATVSATQVASTAASAGAAAGAINPMLVISDLTVSVPKDGSSVKLVSNVSLTLLPGEVVGLVGESGAGKSVTARAALGILPAGATATGSVVLDGQEVLGASEQTLQKLRGSKIAYIAQEPMAALNPAYRVGNQLIEIVRTHQKLSRKAARQRAIQLLETVQIKNTEHVLKAYPHQISGGMAQRIVIAIALSGDPDVIVADEPTTALDVSAQMQILDLLRTLQKERDLAVLLVTHDWGVVADLCDRGIAMYAGEIVEEAEVAPLFAHPRHPYSMALRASDPHAQKRGGRLHSIPGVVPPPGTWPSGCRFADRCGFATDACREQAVPLELIEDRHAVRCIRVDEIVVEIEELRHESVTGERTAVRAEAVEHDALERVTREQAAADSAAVESAAVERVTIERVSVD</sequence>
<name>A0A917B3A4_9MICO</name>
<dbReference type="InterPro" id="IPR017871">
    <property type="entry name" value="ABC_transporter-like_CS"/>
</dbReference>
<keyword evidence="15" id="KW-1185">Reference proteome</keyword>
<feature type="transmembrane region" description="Helical" evidence="11">
    <location>
        <begin position="12"/>
        <end position="39"/>
    </location>
</feature>
<keyword evidence="8 14" id="KW-0067">ATP-binding</keyword>
<evidence type="ECO:0000256" key="4">
    <source>
        <dbReference type="ARBA" id="ARBA00022448"/>
    </source>
</evidence>
<dbReference type="InterPro" id="IPR003593">
    <property type="entry name" value="AAA+_ATPase"/>
</dbReference>
<keyword evidence="10 11" id="KW-0472">Membrane</keyword>
<dbReference type="SUPFAM" id="SSF161098">
    <property type="entry name" value="MetI-like"/>
    <property type="match status" value="1"/>
</dbReference>
<evidence type="ECO:0000256" key="6">
    <source>
        <dbReference type="ARBA" id="ARBA00022692"/>
    </source>
</evidence>
<dbReference type="Pfam" id="PF00528">
    <property type="entry name" value="BPD_transp_1"/>
    <property type="match status" value="1"/>
</dbReference>
<dbReference type="GO" id="GO:0005886">
    <property type="term" value="C:plasma membrane"/>
    <property type="evidence" value="ECO:0007669"/>
    <property type="project" value="UniProtKB-SubCell"/>
</dbReference>
<keyword evidence="9 11" id="KW-1133">Transmembrane helix</keyword>
<dbReference type="CDD" id="cd03257">
    <property type="entry name" value="ABC_NikE_OppD_transporters"/>
    <property type="match status" value="1"/>
</dbReference>
<dbReference type="SMART" id="SM00382">
    <property type="entry name" value="AAA"/>
    <property type="match status" value="1"/>
</dbReference>
<keyword evidence="4 11" id="KW-0813">Transport</keyword>
<evidence type="ECO:0000256" key="9">
    <source>
        <dbReference type="ARBA" id="ARBA00022989"/>
    </source>
</evidence>
<dbReference type="PROSITE" id="PS50928">
    <property type="entry name" value="ABC_TM1"/>
    <property type="match status" value="1"/>
</dbReference>
<comment type="caution">
    <text evidence="14">The sequence shown here is derived from an EMBL/GenBank/DDBJ whole genome shotgun (WGS) entry which is preliminary data.</text>
</comment>
<keyword evidence="5" id="KW-1003">Cell membrane</keyword>
<evidence type="ECO:0000259" key="13">
    <source>
        <dbReference type="PROSITE" id="PS50928"/>
    </source>
</evidence>
<comment type="similarity">
    <text evidence="11">Belongs to the binding-protein-dependent transport system permease family.</text>
</comment>
<dbReference type="InterPro" id="IPR027417">
    <property type="entry name" value="P-loop_NTPase"/>
</dbReference>
<dbReference type="GO" id="GO:0055085">
    <property type="term" value="P:transmembrane transport"/>
    <property type="evidence" value="ECO:0007669"/>
    <property type="project" value="InterPro"/>
</dbReference>
<feature type="domain" description="ABC transmembrane type-1" evidence="13">
    <location>
        <begin position="79"/>
        <end position="268"/>
    </location>
</feature>
<dbReference type="PANTHER" id="PTHR43297:SF2">
    <property type="entry name" value="DIPEPTIDE TRANSPORT ATP-BINDING PROTEIN DPPD"/>
    <property type="match status" value="1"/>
</dbReference>
<dbReference type="PROSITE" id="PS50893">
    <property type="entry name" value="ABC_TRANSPORTER_2"/>
    <property type="match status" value="1"/>
</dbReference>
<comment type="similarity">
    <text evidence="3">Belongs to the ABC transporter superfamily.</text>
</comment>
<dbReference type="Gene3D" id="1.10.3720.10">
    <property type="entry name" value="MetI-like"/>
    <property type="match status" value="1"/>
</dbReference>
<evidence type="ECO:0000259" key="12">
    <source>
        <dbReference type="PROSITE" id="PS50893"/>
    </source>
</evidence>
<dbReference type="GO" id="GO:0015833">
    <property type="term" value="P:peptide transport"/>
    <property type="evidence" value="ECO:0007669"/>
    <property type="project" value="InterPro"/>
</dbReference>
<dbReference type="Pfam" id="PF00005">
    <property type="entry name" value="ABC_tran"/>
    <property type="match status" value="1"/>
</dbReference>
<dbReference type="InterPro" id="IPR003439">
    <property type="entry name" value="ABC_transporter-like_ATP-bd"/>
</dbReference>
<keyword evidence="6 11" id="KW-0812">Transmembrane</keyword>
<dbReference type="SUPFAM" id="SSF52540">
    <property type="entry name" value="P-loop containing nucleoside triphosphate hydrolases"/>
    <property type="match status" value="1"/>
</dbReference>
<dbReference type="Gene3D" id="3.40.50.300">
    <property type="entry name" value="P-loop containing nucleotide triphosphate hydrolases"/>
    <property type="match status" value="1"/>
</dbReference>
<dbReference type="Proteomes" id="UP000598775">
    <property type="component" value="Unassembled WGS sequence"/>
</dbReference>
<evidence type="ECO:0000313" key="14">
    <source>
        <dbReference type="EMBL" id="GGF15656.1"/>
    </source>
</evidence>
<dbReference type="InterPro" id="IPR000515">
    <property type="entry name" value="MetI-like"/>
</dbReference>